<dbReference type="InterPro" id="IPR000409">
    <property type="entry name" value="BEACH_dom"/>
</dbReference>
<dbReference type="PROSITE" id="PS50294">
    <property type="entry name" value="WD_REPEATS_REGION"/>
    <property type="match status" value="1"/>
</dbReference>
<dbReference type="Pfam" id="PF00400">
    <property type="entry name" value="WD40"/>
    <property type="match status" value="1"/>
</dbReference>
<accession>A0A813MLF0</accession>
<organism evidence="4 5">
    <name type="scientific">Adineta ricciae</name>
    <name type="common">Rotifer</name>
    <dbReference type="NCBI Taxonomy" id="249248"/>
    <lineage>
        <taxon>Eukaryota</taxon>
        <taxon>Metazoa</taxon>
        <taxon>Spiralia</taxon>
        <taxon>Gnathifera</taxon>
        <taxon>Rotifera</taxon>
        <taxon>Eurotatoria</taxon>
        <taxon>Bdelloidea</taxon>
        <taxon>Adinetida</taxon>
        <taxon>Adinetidae</taxon>
        <taxon>Adineta</taxon>
    </lineage>
</organism>
<name>A0A813MLF0_ADIRI</name>
<feature type="compositionally biased region" description="Polar residues" evidence="2">
    <location>
        <begin position="208"/>
        <end position="224"/>
    </location>
</feature>
<feature type="region of interest" description="Disordered" evidence="2">
    <location>
        <begin position="872"/>
        <end position="906"/>
    </location>
</feature>
<proteinExistence type="predicted"/>
<comment type="caution">
    <text evidence="4">The sequence shown here is derived from an EMBL/GenBank/DDBJ whole genome shotgun (WGS) entry which is preliminary data.</text>
</comment>
<feature type="region of interest" description="Disordered" evidence="2">
    <location>
        <begin position="198"/>
        <end position="243"/>
    </location>
</feature>
<feature type="repeat" description="WD" evidence="1">
    <location>
        <begin position="1338"/>
        <end position="1379"/>
    </location>
</feature>
<evidence type="ECO:0000256" key="2">
    <source>
        <dbReference type="SAM" id="MobiDB-lite"/>
    </source>
</evidence>
<keyword evidence="1" id="KW-0853">WD repeat</keyword>
<dbReference type="InterPro" id="IPR001680">
    <property type="entry name" value="WD40_rpt"/>
</dbReference>
<dbReference type="Gene3D" id="2.130.10.10">
    <property type="entry name" value="YVTN repeat-like/Quinoprotein amine dehydrogenase"/>
    <property type="match status" value="2"/>
</dbReference>
<evidence type="ECO:0000313" key="5">
    <source>
        <dbReference type="Proteomes" id="UP000663852"/>
    </source>
</evidence>
<evidence type="ECO:0000313" key="4">
    <source>
        <dbReference type="EMBL" id="CAF0726586.1"/>
    </source>
</evidence>
<sequence length="1657" mass="187709">MSNVTERISLQDGPFLIKLADDIAEEQLSENASLRTILQWYERHIYRNLYLPLFQNETDTTIKCSHADALLAAIELLYNVDQPNTNVYLSQTANLFPLKNYTLNQQTLLLTYESWSHTLRDLSTYSSYAIDGCHLRLLFITYQLLKTISFIHQCGLSCGPIQLTDIHINERYWIQLKPRFHSCLATIDFASGSGTNHLEEDHHGYPSSKPTSRTNSMSHPSTSKQKPHASSHHDEPSVVTTWTTTSVSPSTTASAISHSPVYHVEHRYETYCRTHIDIVELIKQWQLGHVSNFDYLLILNALAGRKFHDPNHHLIFPWINDFTSATCNLRDLSQSKYRLNKGDAQLDLTYNYYSTSISTATNIVPHHLSEHLSSITYYVYKSRRTEKRVLCENVRSIWVPNEYPSSIGRLYFWTPEECIPEFFYDSSLFQSIHEDLPDLLVPDWCSSPEEFVEKHRQLLESREISENLHLWIDLIFGHKLTGESAVGAKNVCLPLVDHHEDLRSGGIVQLFLKPHPPRFLSSTRQMTDNSPSSPSTRHATILDDEQTRKLRTQSSGSSSRLSESISLANELHETFSHLDAIEQLLMLTSISFSRLPTPSVNHRAAKFKSAFLNACQRDLQYFGVCLLELILLSKQHYVSANCNGPQRLTAAKQLLNNNWHLIPVPFRACLNLLLLDLTNDSGSNLPQHISHCAINATFFLNRWTTTLPFPYYFEELYRFIHQLEQYDQQLLLTTNSIEQKLLHDRKFQLLLAQVPSLLISLHTQQAHDLLMPYVLDAFRHPIYGVRCIYFLFNPLAVVLGPEDTRRHLLTLIQSTLNPERTTIYHWRCFTRRFIIQLVARFGLAKFLQSFPLLLIEACSSFKDEISLKTDVDDENNTTANDAINETDEISNEQPDTANPSDYDTTFLDSNDEQQTLNLLSDSAAESIIYLQLKLGPVLGCKYFGRHLLRMLALCYVDDEQLQLLSSEKNPFKSIRSVRGDLNAKKIIDCLLSLIQNYGEQIILLFYLPHLIEAIRAANHRLTIRSESGLLSCMVLLKCILPYMSDSTLMGHLADPIKTHVLHPCLTLLSSTTIHFPSFERARSVCAYRVLDILFLLCLRLGYEGTRLYMNDSIRVFFACFQSTSEPSEDNNRSRNTSFSGFSVHRANSPVSPYGPSSHVNSTDGDEYCRITIDSLTNSYKIGSPVKPRSLTERAPRSISHSLLSTPYVEDDSSSPLNMHTREAIQQEIDATFTGELACTAFVQFCRLCGDQHMNSLVTRNDTIYAWIAELTSKPDVLSQNSTVSANDILTSIRDKDILCQLSDESRFLRKNWLSYWEYEVGRSENAMLSFKQIHLQSFSGHNNAVRSLCVLDDESTFISGGRDQKVLVWKVENQNDNATKVESRWSYTGHRKSVFAISFLESLRLAATCDGSVHVLDPFRGQVVCRYSQPKETLAFTAIATMPAPSTNILAATSDGIVRFLDVRTKAFAYEWKTTLATGGEYDSVCFNLSTSVYALGQVKTLAISPNATSAIIGFSTGTVSVFDVRSGGILRTLKVPEGEVLKANFYSRNRFFTSSGDGSIFLWNTKESIQATPTSLKLHVDPAPFVLTTRSGEVIVATQTNKLCIYSNMKGGAQMDCQITRLQSENVKGTVSSMALFPENRLLLFGTENGNIELLC</sequence>
<dbReference type="EMBL" id="CAJNOJ010000002">
    <property type="protein sequence ID" value="CAF0726586.1"/>
    <property type="molecule type" value="Genomic_DNA"/>
</dbReference>
<feature type="compositionally biased region" description="Polar residues" evidence="2">
    <location>
        <begin position="891"/>
        <end position="906"/>
    </location>
</feature>
<dbReference type="Pfam" id="PF02138">
    <property type="entry name" value="Beach"/>
    <property type="match status" value="1"/>
</dbReference>
<protein>
    <recommendedName>
        <fullName evidence="3">BEACH domain-containing protein</fullName>
    </recommendedName>
</protein>
<dbReference type="PANTHER" id="PTHR46866">
    <property type="entry name" value="GH12955P"/>
    <property type="match status" value="1"/>
</dbReference>
<dbReference type="PROSITE" id="PS50197">
    <property type="entry name" value="BEACH"/>
    <property type="match status" value="1"/>
</dbReference>
<dbReference type="PANTHER" id="PTHR46866:SF1">
    <property type="entry name" value="GH12955P"/>
    <property type="match status" value="1"/>
</dbReference>
<dbReference type="CDD" id="cd06071">
    <property type="entry name" value="Beach"/>
    <property type="match status" value="1"/>
</dbReference>
<gene>
    <name evidence="4" type="ORF">EDS130_LOCUS751</name>
</gene>
<reference evidence="4" key="1">
    <citation type="submission" date="2021-02" db="EMBL/GenBank/DDBJ databases">
        <authorList>
            <person name="Nowell W R."/>
        </authorList>
    </citation>
    <scope>NUCLEOTIDE SEQUENCE</scope>
</reference>
<dbReference type="InterPro" id="IPR015943">
    <property type="entry name" value="WD40/YVTN_repeat-like_dom_sf"/>
</dbReference>
<dbReference type="SMART" id="SM00320">
    <property type="entry name" value="WD40"/>
    <property type="match status" value="6"/>
</dbReference>
<feature type="domain" description="BEACH" evidence="3">
    <location>
        <begin position="270"/>
        <end position="548"/>
    </location>
</feature>
<dbReference type="OrthoDB" id="29306at2759"/>
<evidence type="ECO:0000256" key="1">
    <source>
        <dbReference type="PROSITE-ProRule" id="PRU00221"/>
    </source>
</evidence>
<evidence type="ECO:0000259" key="3">
    <source>
        <dbReference type="PROSITE" id="PS50197"/>
    </source>
</evidence>
<dbReference type="InterPro" id="IPR036372">
    <property type="entry name" value="BEACH_dom_sf"/>
</dbReference>
<dbReference type="SUPFAM" id="SSF81837">
    <property type="entry name" value="BEACH domain"/>
    <property type="match status" value="1"/>
</dbReference>
<dbReference type="SUPFAM" id="SSF50978">
    <property type="entry name" value="WD40 repeat-like"/>
    <property type="match status" value="1"/>
</dbReference>
<dbReference type="InterPro" id="IPR036322">
    <property type="entry name" value="WD40_repeat_dom_sf"/>
</dbReference>
<dbReference type="Proteomes" id="UP000663852">
    <property type="component" value="Unassembled WGS sequence"/>
</dbReference>
<dbReference type="SMART" id="SM01026">
    <property type="entry name" value="Beach"/>
    <property type="match status" value="1"/>
</dbReference>
<dbReference type="Gene3D" id="1.10.1540.10">
    <property type="entry name" value="BEACH domain"/>
    <property type="match status" value="1"/>
</dbReference>
<dbReference type="PROSITE" id="PS50082">
    <property type="entry name" value="WD_REPEATS_2"/>
    <property type="match status" value="1"/>
</dbReference>